<dbReference type="Proteomes" id="UP001629113">
    <property type="component" value="Unassembled WGS sequence"/>
</dbReference>
<feature type="chain" id="PRO_5045399319" evidence="2">
    <location>
        <begin position="17"/>
        <end position="126"/>
    </location>
</feature>
<gene>
    <name evidence="3" type="ORF">PVAG01_01782</name>
</gene>
<organism evidence="3 4">
    <name type="scientific">Phlyctema vagabunda</name>
    <dbReference type="NCBI Taxonomy" id="108571"/>
    <lineage>
        <taxon>Eukaryota</taxon>
        <taxon>Fungi</taxon>
        <taxon>Dikarya</taxon>
        <taxon>Ascomycota</taxon>
        <taxon>Pezizomycotina</taxon>
        <taxon>Leotiomycetes</taxon>
        <taxon>Helotiales</taxon>
        <taxon>Dermateaceae</taxon>
        <taxon>Phlyctema</taxon>
    </lineage>
</organism>
<proteinExistence type="predicted"/>
<keyword evidence="4" id="KW-1185">Reference proteome</keyword>
<comment type="caution">
    <text evidence="3">The sequence shown here is derived from an EMBL/GenBank/DDBJ whole genome shotgun (WGS) entry which is preliminary data.</text>
</comment>
<feature type="region of interest" description="Disordered" evidence="1">
    <location>
        <begin position="81"/>
        <end position="126"/>
    </location>
</feature>
<evidence type="ECO:0000256" key="2">
    <source>
        <dbReference type="SAM" id="SignalP"/>
    </source>
</evidence>
<name>A0ABR4PYM5_9HELO</name>
<evidence type="ECO:0000313" key="4">
    <source>
        <dbReference type="Proteomes" id="UP001629113"/>
    </source>
</evidence>
<feature type="signal peptide" evidence="2">
    <location>
        <begin position="1"/>
        <end position="16"/>
    </location>
</feature>
<reference evidence="3 4" key="1">
    <citation type="submission" date="2024-06" db="EMBL/GenBank/DDBJ databases">
        <title>Complete genome of Phlyctema vagabunda strain 19-DSS-EL-015.</title>
        <authorList>
            <person name="Fiorenzani C."/>
        </authorList>
    </citation>
    <scope>NUCLEOTIDE SEQUENCE [LARGE SCALE GENOMIC DNA]</scope>
    <source>
        <strain evidence="3 4">19-DSS-EL-015</strain>
    </source>
</reference>
<accession>A0ABR4PYM5</accession>
<feature type="compositionally biased region" description="Acidic residues" evidence="1">
    <location>
        <begin position="81"/>
        <end position="114"/>
    </location>
</feature>
<keyword evidence="2" id="KW-0732">Signal</keyword>
<dbReference type="EMBL" id="JBFCZG010000001">
    <property type="protein sequence ID" value="KAL3428273.1"/>
    <property type="molecule type" value="Genomic_DNA"/>
</dbReference>
<evidence type="ECO:0000256" key="1">
    <source>
        <dbReference type="SAM" id="MobiDB-lite"/>
    </source>
</evidence>
<sequence length="126" mass="14188">MLVLVVLNSVLKNAASFSFRVSIVNLVVGDRVLTTTGQIRAPRSPRTAFQADLEDFRAMTPLDRAQERSRLRRELAALEQADLEYEEELAGGEDEDEEEDEGEVEDDESENENENEGRHCAFCAIQ</sequence>
<evidence type="ECO:0000313" key="3">
    <source>
        <dbReference type="EMBL" id="KAL3428273.1"/>
    </source>
</evidence>
<protein>
    <submittedName>
        <fullName evidence="3">Uncharacterized protein</fullName>
    </submittedName>
</protein>